<dbReference type="Proteomes" id="UP001605036">
    <property type="component" value="Unassembled WGS sequence"/>
</dbReference>
<dbReference type="InterPro" id="IPR014756">
    <property type="entry name" value="Ig_E-set"/>
</dbReference>
<name>A0ABD1XJC1_9MARC</name>
<evidence type="ECO:0000313" key="9">
    <source>
        <dbReference type="EMBL" id="KAL2609050.1"/>
    </source>
</evidence>
<dbReference type="SMART" id="SM00737">
    <property type="entry name" value="ML"/>
    <property type="match status" value="1"/>
</dbReference>
<dbReference type="InterPro" id="IPR003172">
    <property type="entry name" value="ML_dom"/>
</dbReference>
<gene>
    <name evidence="9" type="ORF">R1flu_027623</name>
</gene>
<accession>A0ABD1XJC1</accession>
<evidence type="ECO:0000256" key="7">
    <source>
        <dbReference type="SAM" id="SignalP"/>
    </source>
</evidence>
<comment type="caution">
    <text evidence="9">The sequence shown here is derived from an EMBL/GenBank/DDBJ whole genome shotgun (WGS) entry which is preliminary data.</text>
</comment>
<evidence type="ECO:0000256" key="6">
    <source>
        <dbReference type="ARBA" id="ARBA00023055"/>
    </source>
</evidence>
<keyword evidence="5 7" id="KW-0732">Signal</keyword>
<evidence type="ECO:0000256" key="5">
    <source>
        <dbReference type="ARBA" id="ARBA00022729"/>
    </source>
</evidence>
<sequence length="173" mass="18733">MAMKMTSVFVILSAILSVASIASALKSDFRPCTKKDYPVIIKDVLIDPEPVVSGDLVTFTVPAVATEELSEGTIVVTVSLYGFKVHTERDDLCGKTNCPIKGDFNLKSAQELPPFTPPGQYKLKFQVLDKNGNEQACASVGFAIVWRSSNQKAVVDVGTAADLIEYNPEVETM</sequence>
<reference evidence="9 10" key="1">
    <citation type="submission" date="2024-09" db="EMBL/GenBank/DDBJ databases">
        <title>Chromosome-scale assembly of Riccia fluitans.</title>
        <authorList>
            <person name="Paukszto L."/>
            <person name="Sawicki J."/>
            <person name="Karawczyk K."/>
            <person name="Piernik-Szablinska J."/>
            <person name="Szczecinska M."/>
            <person name="Mazdziarz M."/>
        </authorList>
    </citation>
    <scope>NUCLEOTIDE SEQUENCE [LARGE SCALE GENOMIC DNA]</scope>
    <source>
        <strain evidence="9">Rf_01</strain>
        <tissue evidence="9">Aerial parts of the thallus</tissue>
    </source>
</reference>
<comment type="similarity">
    <text evidence="2">Belongs to the NPC2 family.</text>
</comment>
<keyword evidence="6" id="KW-0445">Lipid transport</keyword>
<evidence type="ECO:0000256" key="2">
    <source>
        <dbReference type="ARBA" id="ARBA00006370"/>
    </source>
</evidence>
<organism evidence="9 10">
    <name type="scientific">Riccia fluitans</name>
    <dbReference type="NCBI Taxonomy" id="41844"/>
    <lineage>
        <taxon>Eukaryota</taxon>
        <taxon>Viridiplantae</taxon>
        <taxon>Streptophyta</taxon>
        <taxon>Embryophyta</taxon>
        <taxon>Marchantiophyta</taxon>
        <taxon>Marchantiopsida</taxon>
        <taxon>Marchantiidae</taxon>
        <taxon>Marchantiales</taxon>
        <taxon>Ricciaceae</taxon>
        <taxon>Riccia</taxon>
    </lineage>
</organism>
<evidence type="ECO:0000256" key="1">
    <source>
        <dbReference type="ARBA" id="ARBA00002053"/>
    </source>
</evidence>
<comment type="subunit">
    <text evidence="3">Monomer.</text>
</comment>
<evidence type="ECO:0000256" key="4">
    <source>
        <dbReference type="ARBA" id="ARBA00022448"/>
    </source>
</evidence>
<proteinExistence type="inferred from homology"/>
<dbReference type="PANTHER" id="PTHR11306">
    <property type="entry name" value="NIEMANN PICK TYPE C2 PROTEIN NPC2-RELATED"/>
    <property type="match status" value="1"/>
</dbReference>
<feature type="signal peptide" evidence="7">
    <location>
        <begin position="1"/>
        <end position="24"/>
    </location>
</feature>
<dbReference type="SUPFAM" id="SSF81296">
    <property type="entry name" value="E set domains"/>
    <property type="match status" value="1"/>
</dbReference>
<evidence type="ECO:0000256" key="3">
    <source>
        <dbReference type="ARBA" id="ARBA00011245"/>
    </source>
</evidence>
<dbReference type="InterPro" id="IPR039670">
    <property type="entry name" value="NPC2-like"/>
</dbReference>
<keyword evidence="10" id="KW-1185">Reference proteome</keyword>
<dbReference type="AlphaFoldDB" id="A0ABD1XJC1"/>
<feature type="chain" id="PRO_5044789375" description="MD-2-related lipid-recognition domain-containing protein" evidence="7">
    <location>
        <begin position="25"/>
        <end position="173"/>
    </location>
</feature>
<evidence type="ECO:0000259" key="8">
    <source>
        <dbReference type="SMART" id="SM00737"/>
    </source>
</evidence>
<protein>
    <recommendedName>
        <fullName evidence="8">MD-2-related lipid-recognition domain-containing protein</fullName>
    </recommendedName>
</protein>
<comment type="function">
    <text evidence="1">Catalyzes the intermembrane transfer of phosphatidylglycerol and phosphatidylinositol.</text>
</comment>
<dbReference type="Gene3D" id="2.60.40.770">
    <property type="match status" value="1"/>
</dbReference>
<evidence type="ECO:0000313" key="10">
    <source>
        <dbReference type="Proteomes" id="UP001605036"/>
    </source>
</evidence>
<dbReference type="GO" id="GO:0006869">
    <property type="term" value="P:lipid transport"/>
    <property type="evidence" value="ECO:0007669"/>
    <property type="project" value="UniProtKB-KW"/>
</dbReference>
<dbReference type="EMBL" id="JBHFFA010000008">
    <property type="protein sequence ID" value="KAL2609050.1"/>
    <property type="molecule type" value="Genomic_DNA"/>
</dbReference>
<dbReference type="Pfam" id="PF02221">
    <property type="entry name" value="E1_DerP2_DerF2"/>
    <property type="match status" value="1"/>
</dbReference>
<keyword evidence="4" id="KW-0813">Transport</keyword>
<feature type="domain" description="MD-2-related lipid-recognition" evidence="8">
    <location>
        <begin position="29"/>
        <end position="142"/>
    </location>
</feature>
<dbReference type="PANTHER" id="PTHR11306:SF0">
    <property type="entry name" value="PHOSPHATIDYLGLYCEROL_PHOSPHATIDYLINOSITOL TRANSFER PROTEIN"/>
    <property type="match status" value="1"/>
</dbReference>